<keyword evidence="3" id="KW-1185">Reference proteome</keyword>
<protein>
    <submittedName>
        <fullName evidence="1 2">Uncharacterized protein</fullName>
    </submittedName>
</protein>
<reference evidence="3" key="1">
    <citation type="submission" date="2010-05" db="EMBL/GenBank/DDBJ databases">
        <title>The genome sequence of Magnaporthe poae strain ATCC 64411.</title>
        <authorList>
            <person name="Ma L.-J."/>
            <person name="Dead R."/>
            <person name="Young S."/>
            <person name="Zeng Q."/>
            <person name="Koehrsen M."/>
            <person name="Alvarado L."/>
            <person name="Berlin A."/>
            <person name="Chapman S.B."/>
            <person name="Chen Z."/>
            <person name="Freedman E."/>
            <person name="Gellesch M."/>
            <person name="Goldberg J."/>
            <person name="Griggs A."/>
            <person name="Gujja S."/>
            <person name="Heilman E.R."/>
            <person name="Heiman D."/>
            <person name="Hepburn T."/>
            <person name="Howarth C."/>
            <person name="Jen D."/>
            <person name="Larson L."/>
            <person name="Mehta T."/>
            <person name="Neiman D."/>
            <person name="Pearson M."/>
            <person name="Roberts A."/>
            <person name="Saif S."/>
            <person name="Shea T."/>
            <person name="Shenoy N."/>
            <person name="Sisk P."/>
            <person name="Stolte C."/>
            <person name="Sykes S."/>
            <person name="Walk T."/>
            <person name="White J."/>
            <person name="Yandava C."/>
            <person name="Haas B."/>
            <person name="Nusbaum C."/>
            <person name="Birren B."/>
        </authorList>
    </citation>
    <scope>NUCLEOTIDE SEQUENCE [LARGE SCALE GENOMIC DNA]</scope>
    <source>
        <strain evidence="3">ATCC 64411 / 73-15</strain>
    </source>
</reference>
<evidence type="ECO:0000313" key="2">
    <source>
        <dbReference type="EnsemblFungi" id="MAPG_02391T0"/>
    </source>
</evidence>
<dbReference type="Proteomes" id="UP000011715">
    <property type="component" value="Unassembled WGS sequence"/>
</dbReference>
<dbReference type="EMBL" id="ADBL01000597">
    <property type="status" value="NOT_ANNOTATED_CDS"/>
    <property type="molecule type" value="Genomic_DNA"/>
</dbReference>
<reference evidence="1" key="3">
    <citation type="submission" date="2011-03" db="EMBL/GenBank/DDBJ databases">
        <title>Annotation of Magnaporthe poae ATCC 64411.</title>
        <authorList>
            <person name="Ma L.-J."/>
            <person name="Dead R."/>
            <person name="Young S.K."/>
            <person name="Zeng Q."/>
            <person name="Gargeya S."/>
            <person name="Fitzgerald M."/>
            <person name="Haas B."/>
            <person name="Abouelleil A."/>
            <person name="Alvarado L."/>
            <person name="Arachchi H.M."/>
            <person name="Berlin A."/>
            <person name="Brown A."/>
            <person name="Chapman S.B."/>
            <person name="Chen Z."/>
            <person name="Dunbar C."/>
            <person name="Freedman E."/>
            <person name="Gearin G."/>
            <person name="Gellesch M."/>
            <person name="Goldberg J."/>
            <person name="Griggs A."/>
            <person name="Gujja S."/>
            <person name="Heiman D."/>
            <person name="Howarth C."/>
            <person name="Larson L."/>
            <person name="Lui A."/>
            <person name="MacDonald P.J.P."/>
            <person name="Mehta T."/>
            <person name="Montmayeur A."/>
            <person name="Murphy C."/>
            <person name="Neiman D."/>
            <person name="Pearson M."/>
            <person name="Priest M."/>
            <person name="Roberts A."/>
            <person name="Saif S."/>
            <person name="Shea T."/>
            <person name="Shenoy N."/>
            <person name="Sisk P."/>
            <person name="Stolte C."/>
            <person name="Sykes S."/>
            <person name="Yandava C."/>
            <person name="Wortman J."/>
            <person name="Nusbaum C."/>
            <person name="Birren B."/>
        </authorList>
    </citation>
    <scope>NUCLEOTIDE SEQUENCE</scope>
    <source>
        <strain evidence="1">ATCC 64411</strain>
    </source>
</reference>
<reference evidence="2" key="4">
    <citation type="journal article" date="2015" name="G3 (Bethesda)">
        <title>Genome sequences of three phytopathogenic species of the Magnaporthaceae family of fungi.</title>
        <authorList>
            <person name="Okagaki L.H."/>
            <person name="Nunes C.C."/>
            <person name="Sailsbery J."/>
            <person name="Clay B."/>
            <person name="Brown D."/>
            <person name="John T."/>
            <person name="Oh Y."/>
            <person name="Young N."/>
            <person name="Fitzgerald M."/>
            <person name="Haas B.J."/>
            <person name="Zeng Q."/>
            <person name="Young S."/>
            <person name="Adiconis X."/>
            <person name="Fan L."/>
            <person name="Levin J.Z."/>
            <person name="Mitchell T.K."/>
            <person name="Okubara P.A."/>
            <person name="Farman M.L."/>
            <person name="Kohn L.M."/>
            <person name="Birren B."/>
            <person name="Ma L.-J."/>
            <person name="Dean R.A."/>
        </authorList>
    </citation>
    <scope>NUCLEOTIDE SEQUENCE</scope>
    <source>
        <strain evidence="2">ATCC 64411 / 73-15</strain>
    </source>
</reference>
<evidence type="ECO:0000313" key="3">
    <source>
        <dbReference type="Proteomes" id="UP000011715"/>
    </source>
</evidence>
<dbReference type="EMBL" id="GL876967">
    <property type="protein sequence ID" value="KLU83327.1"/>
    <property type="molecule type" value="Genomic_DNA"/>
</dbReference>
<dbReference type="AlphaFoldDB" id="A0A0C4DR85"/>
<gene>
    <name evidence="1" type="ORF">MAPG_02391</name>
</gene>
<reference evidence="2" key="5">
    <citation type="submission" date="2015-06" db="UniProtKB">
        <authorList>
            <consortium name="EnsemblFungi"/>
        </authorList>
    </citation>
    <scope>IDENTIFICATION</scope>
    <source>
        <strain evidence="2">ATCC 64411</strain>
    </source>
</reference>
<name>A0A0C4DR85_MAGP6</name>
<accession>A0A0C4DR85</accession>
<sequence>MICCRKTGRKKMQKKDRSHAILMYRGTSLSYERSKSRGLTIGPILTPVVRRNDFKDATEAAEATCLSAGPFSLAVLLPSRLPSFAPPMSPMTNGCEGQRADQLPSFLICRNPCFAAIRGKPRPGTH</sequence>
<dbReference type="EnsemblFungi" id="MAPG_02391T0">
    <property type="protein sequence ID" value="MAPG_02391T0"/>
    <property type="gene ID" value="MAPG_02391"/>
</dbReference>
<reference evidence="1" key="2">
    <citation type="submission" date="2010-05" db="EMBL/GenBank/DDBJ databases">
        <title>The Genome Sequence of Magnaporthe poae strain ATCC 64411.</title>
        <authorList>
            <consortium name="The Broad Institute Genome Sequencing Platform"/>
            <consortium name="Broad Institute Genome Sequencing Center for Infectious Disease"/>
            <person name="Ma L.-J."/>
            <person name="Dead R."/>
            <person name="Young S."/>
            <person name="Zeng Q."/>
            <person name="Koehrsen M."/>
            <person name="Alvarado L."/>
            <person name="Berlin A."/>
            <person name="Chapman S.B."/>
            <person name="Chen Z."/>
            <person name="Freedman E."/>
            <person name="Gellesch M."/>
            <person name="Goldberg J."/>
            <person name="Griggs A."/>
            <person name="Gujja S."/>
            <person name="Heilman E.R."/>
            <person name="Heiman D."/>
            <person name="Hepburn T."/>
            <person name="Howarth C."/>
            <person name="Jen D."/>
            <person name="Larson L."/>
            <person name="Mehta T."/>
            <person name="Neiman D."/>
            <person name="Pearson M."/>
            <person name="Roberts A."/>
            <person name="Saif S."/>
            <person name="Shea T."/>
            <person name="Shenoy N."/>
            <person name="Sisk P."/>
            <person name="Stolte C."/>
            <person name="Sykes S."/>
            <person name="Walk T."/>
            <person name="White J."/>
            <person name="Yandava C."/>
            <person name="Haas B."/>
            <person name="Nusbaum C."/>
            <person name="Birren B."/>
        </authorList>
    </citation>
    <scope>NUCLEOTIDE SEQUENCE</scope>
    <source>
        <strain evidence="1">ATCC 64411</strain>
    </source>
</reference>
<proteinExistence type="predicted"/>
<dbReference type="VEuPathDB" id="FungiDB:MAPG_02391"/>
<organism evidence="2 3">
    <name type="scientific">Magnaporthiopsis poae (strain ATCC 64411 / 73-15)</name>
    <name type="common">Kentucky bluegrass fungus</name>
    <name type="synonym">Magnaporthe poae</name>
    <dbReference type="NCBI Taxonomy" id="644358"/>
    <lineage>
        <taxon>Eukaryota</taxon>
        <taxon>Fungi</taxon>
        <taxon>Dikarya</taxon>
        <taxon>Ascomycota</taxon>
        <taxon>Pezizomycotina</taxon>
        <taxon>Sordariomycetes</taxon>
        <taxon>Sordariomycetidae</taxon>
        <taxon>Magnaporthales</taxon>
        <taxon>Magnaporthaceae</taxon>
        <taxon>Magnaporthiopsis</taxon>
    </lineage>
</organism>
<evidence type="ECO:0000313" key="1">
    <source>
        <dbReference type="EMBL" id="KLU83327.1"/>
    </source>
</evidence>